<evidence type="ECO:0000256" key="1">
    <source>
        <dbReference type="SAM" id="SignalP"/>
    </source>
</evidence>
<dbReference type="AlphaFoldDB" id="A0A377GJK4"/>
<keyword evidence="4" id="KW-1185">Reference proteome</keyword>
<accession>A0A377GJK4</accession>
<organism evidence="3 5">
    <name type="scientific">Fluoribacter gormanii</name>
    <dbReference type="NCBI Taxonomy" id="464"/>
    <lineage>
        <taxon>Bacteria</taxon>
        <taxon>Pseudomonadati</taxon>
        <taxon>Pseudomonadota</taxon>
        <taxon>Gammaproteobacteria</taxon>
        <taxon>Legionellales</taxon>
        <taxon>Legionellaceae</taxon>
        <taxon>Fluoribacter</taxon>
    </lineage>
</organism>
<evidence type="ECO:0000313" key="5">
    <source>
        <dbReference type="Proteomes" id="UP000254374"/>
    </source>
</evidence>
<dbReference type="Proteomes" id="UP000254374">
    <property type="component" value="Unassembled WGS sequence"/>
</dbReference>
<dbReference type="GO" id="GO:0042597">
    <property type="term" value="C:periplasmic space"/>
    <property type="evidence" value="ECO:0007669"/>
    <property type="project" value="InterPro"/>
</dbReference>
<reference evidence="2 4" key="1">
    <citation type="submission" date="2017-01" db="EMBL/GenBank/DDBJ databases">
        <authorList>
            <person name="Varghese N."/>
            <person name="Submissions S."/>
        </authorList>
    </citation>
    <scope>NUCLEOTIDE SEQUENCE [LARGE SCALE GENOMIC DNA]</scope>
    <source>
        <strain evidence="2 4">ATCC 33342</strain>
    </source>
</reference>
<dbReference type="EMBL" id="UGGV01000001">
    <property type="protein sequence ID" value="STO24753.1"/>
    <property type="molecule type" value="Genomic_DNA"/>
</dbReference>
<dbReference type="CDD" id="cd09916">
    <property type="entry name" value="CpxP_like"/>
    <property type="match status" value="1"/>
</dbReference>
<dbReference type="RefSeq" id="WP_058469573.1">
    <property type="nucleotide sequence ID" value="NZ_CAAAIV010000052.1"/>
</dbReference>
<dbReference type="OrthoDB" id="5648654at2"/>
<sequence>MNKKLIWLATLALVLSLGQPSFACIGDLKHCNSHHQFDKLAQELNLSADQKAKLKAYKEKAKVDFKENYAQLRLLRSQINSLVKTDKIDEAKLDALIEKVNKIRASMLKSKIMMQHQMFALLNDNQKAKFLELKKKWFMKHND</sequence>
<dbReference type="EMBL" id="FTNL01000004">
    <property type="protein sequence ID" value="SIQ93257.1"/>
    <property type="molecule type" value="Genomic_DNA"/>
</dbReference>
<feature type="chain" id="PRO_5016647553" evidence="1">
    <location>
        <begin position="24"/>
        <end position="143"/>
    </location>
</feature>
<dbReference type="Proteomes" id="UP000186808">
    <property type="component" value="Unassembled WGS sequence"/>
</dbReference>
<feature type="signal peptide" evidence="1">
    <location>
        <begin position="1"/>
        <end position="23"/>
    </location>
</feature>
<evidence type="ECO:0000313" key="2">
    <source>
        <dbReference type="EMBL" id="SIQ93257.1"/>
    </source>
</evidence>
<dbReference type="STRING" id="464.Lgor_3269"/>
<evidence type="ECO:0000313" key="4">
    <source>
        <dbReference type="Proteomes" id="UP000186808"/>
    </source>
</evidence>
<gene>
    <name evidence="3" type="ORF">NCTC11401_01570</name>
    <name evidence="2" type="ORF">SAMN05421777_104150</name>
</gene>
<name>A0A377GJK4_9GAMM</name>
<keyword evidence="1" id="KW-0732">Signal</keyword>
<evidence type="ECO:0000313" key="3">
    <source>
        <dbReference type="EMBL" id="STO24753.1"/>
    </source>
</evidence>
<dbReference type="InterPro" id="IPR012899">
    <property type="entry name" value="LTXXQ"/>
</dbReference>
<dbReference type="Pfam" id="PF07813">
    <property type="entry name" value="LTXXQ"/>
    <property type="match status" value="1"/>
</dbReference>
<proteinExistence type="predicted"/>
<dbReference type="Gene3D" id="1.20.120.1490">
    <property type="match status" value="1"/>
</dbReference>
<protein>
    <submittedName>
        <fullName evidence="2">LTXXQ motif family protein</fullName>
    </submittedName>
    <submittedName>
        <fullName evidence="3">Periplasmic repressor CpxP</fullName>
    </submittedName>
</protein>
<reference evidence="3 5" key="2">
    <citation type="submission" date="2018-06" db="EMBL/GenBank/DDBJ databases">
        <authorList>
            <consortium name="Pathogen Informatics"/>
            <person name="Doyle S."/>
        </authorList>
    </citation>
    <scope>NUCLEOTIDE SEQUENCE [LARGE SCALE GENOMIC DNA]</scope>
    <source>
        <strain evidence="3 5">NCTC11401</strain>
    </source>
</reference>